<protein>
    <submittedName>
        <fullName evidence="1">Uncharacterized protein</fullName>
    </submittedName>
</protein>
<dbReference type="EMBL" id="CM047584">
    <property type="protein sequence ID" value="KAI9911095.1"/>
    <property type="molecule type" value="Genomic_DNA"/>
</dbReference>
<reference evidence="1 2" key="1">
    <citation type="journal article" date="2022" name="bioRxiv">
        <title>The genome of the oomycete Peronosclerospora sorghi, a cosmopolitan pathogen of maize and sorghum, is inflated with dispersed pseudogenes.</title>
        <authorList>
            <person name="Fletcher K."/>
            <person name="Martin F."/>
            <person name="Isakeit T."/>
            <person name="Cavanaugh K."/>
            <person name="Magill C."/>
            <person name="Michelmore R."/>
        </authorList>
    </citation>
    <scope>NUCLEOTIDE SEQUENCE [LARGE SCALE GENOMIC DNA]</scope>
    <source>
        <strain evidence="1">P6</strain>
    </source>
</reference>
<keyword evidence="2" id="KW-1185">Reference proteome</keyword>
<comment type="caution">
    <text evidence="1">The sequence shown here is derived from an EMBL/GenBank/DDBJ whole genome shotgun (WGS) entry which is preliminary data.</text>
</comment>
<evidence type="ECO:0000313" key="1">
    <source>
        <dbReference type="EMBL" id="KAI9911095.1"/>
    </source>
</evidence>
<dbReference type="Proteomes" id="UP001163321">
    <property type="component" value="Chromosome 5"/>
</dbReference>
<accession>A0ACC0VX15</accession>
<evidence type="ECO:0000313" key="2">
    <source>
        <dbReference type="Proteomes" id="UP001163321"/>
    </source>
</evidence>
<gene>
    <name evidence="1" type="ORF">PsorP6_009373</name>
</gene>
<sequence length="163" mass="18661">MCGQLYTEKRENWLPKGHRQLQLVAGKVDDQFPLPRGFPDRGQVLSQRGISNQVISNRAGVERSCRECADWLHVPMSKHVGVIIPKFLFFLMTRKRLMLKYGQWATWTGEDPTLPGILLNSHYDVVPALAEHWDYVPFDVCSFPANESRFDVATDGSLWVLFA</sequence>
<proteinExistence type="predicted"/>
<organism evidence="1 2">
    <name type="scientific">Peronosclerospora sorghi</name>
    <dbReference type="NCBI Taxonomy" id="230839"/>
    <lineage>
        <taxon>Eukaryota</taxon>
        <taxon>Sar</taxon>
        <taxon>Stramenopiles</taxon>
        <taxon>Oomycota</taxon>
        <taxon>Peronosporomycetes</taxon>
        <taxon>Peronosporales</taxon>
        <taxon>Peronosporaceae</taxon>
        <taxon>Peronosclerospora</taxon>
    </lineage>
</organism>
<name>A0ACC0VX15_9STRA</name>